<dbReference type="GeneID" id="26625393"/>
<dbReference type="KEGG" id="vg:26625393"/>
<dbReference type="EMBL" id="KM197169">
    <property type="protein sequence ID" value="AIK67754.1"/>
    <property type="molecule type" value="Genomic_DNA"/>
</dbReference>
<sequence>MIDTDKQDHQFFDELYQQWSATTGAKDTYWIVEEDSGRYDSGPNTYIVWAFHPQTQEKTFVGSFDKEADADFVAGLNGAVPDLIRRLHDAIDEATRKDEANDIAQGQLADALLENIGLRAEILELERQLEGGPR</sequence>
<evidence type="ECO:0000313" key="1">
    <source>
        <dbReference type="EMBL" id="AIK67754.1"/>
    </source>
</evidence>
<gene>
    <name evidence="1" type="ORF">PBI_PIRO94_38</name>
</gene>
<keyword evidence="2" id="KW-1185">Reference proteome</keyword>
<evidence type="ECO:0000313" key="2">
    <source>
        <dbReference type="Proteomes" id="UP000207645"/>
    </source>
</evidence>
<reference evidence="1 2" key="1">
    <citation type="submission" date="2014-07" db="EMBL/GenBank/DDBJ databases">
        <authorList>
            <person name="Edwards J.M."/>
            <person name="Maric E."/>
            <person name="Piro B.S."/>
            <person name="Zarchy R.E."/>
            <person name="Bollivar D.W."/>
            <person name="Anders K.R."/>
            <person name="Braun M.A."/>
            <person name="Delesalle V.A."/>
            <person name="Hughes L.E."/>
            <person name="Ware V.C."/>
            <person name="Bradley K.W."/>
            <person name="Barker L.P."/>
            <person name="Asai D.J."/>
            <person name="Bowman C.A."/>
            <person name="Russell D.A."/>
            <person name="Pope W.H."/>
            <person name="Jacobs-Sera D."/>
            <person name="Hendrix R.W."/>
            <person name="Hatfull G.F."/>
        </authorList>
    </citation>
    <scope>NUCLEOTIDE SEQUENCE [LARGE SCALE GENOMIC DNA]</scope>
</reference>
<proteinExistence type="predicted"/>
<accession>A0A076YM95</accession>
<dbReference type="OrthoDB" id="14787at10239"/>
<dbReference type="RefSeq" id="YP_009198251.1">
    <property type="nucleotide sequence ID" value="NC_028794.1"/>
</dbReference>
<organism evidence="1 2">
    <name type="scientific">Mycobacterium phage Piro94</name>
    <dbReference type="NCBI Taxonomy" id="1527520"/>
    <lineage>
        <taxon>Viruses</taxon>
        <taxon>Duplodnaviria</taxon>
        <taxon>Heunggongvirae</taxon>
        <taxon>Uroviricota</taxon>
        <taxon>Caudoviricetes</taxon>
        <taxon>Turbidovirus</taxon>
        <taxon>Turbidovirus piro94</taxon>
    </lineage>
</organism>
<name>A0A076YM95_9CAUD</name>
<protein>
    <submittedName>
        <fullName evidence="1">Uncharacterized protein</fullName>
    </submittedName>
</protein>
<dbReference type="Proteomes" id="UP000207645">
    <property type="component" value="Segment"/>
</dbReference>